<dbReference type="EMBL" id="UGOD01000001">
    <property type="protein sequence ID" value="STX52814.1"/>
    <property type="molecule type" value="Genomic_DNA"/>
</dbReference>
<dbReference type="CDD" id="cd03241">
    <property type="entry name" value="ABC_RecN"/>
    <property type="match status" value="2"/>
</dbReference>
<dbReference type="InterPro" id="IPR027417">
    <property type="entry name" value="P-loop_NTPase"/>
</dbReference>
<keyword evidence="6" id="KW-0067">ATP-binding</keyword>
<evidence type="ECO:0000256" key="3">
    <source>
        <dbReference type="ARBA" id="ARBA00021315"/>
    </source>
</evidence>
<comment type="similarity">
    <text evidence="2 9">Belongs to the RecN family.</text>
</comment>
<evidence type="ECO:0000256" key="10">
    <source>
        <dbReference type="SAM" id="Coils"/>
    </source>
</evidence>
<dbReference type="Pfam" id="PF02463">
    <property type="entry name" value="SMC_N"/>
    <property type="match status" value="1"/>
</dbReference>
<dbReference type="RefSeq" id="WP_115332339.1">
    <property type="nucleotide sequence ID" value="NZ_CAAAHP010000003.1"/>
</dbReference>
<organism evidence="12 13">
    <name type="scientific">Legionella busanensis</name>
    <dbReference type="NCBI Taxonomy" id="190655"/>
    <lineage>
        <taxon>Bacteria</taxon>
        <taxon>Pseudomonadati</taxon>
        <taxon>Pseudomonadota</taxon>
        <taxon>Gammaproteobacteria</taxon>
        <taxon>Legionellales</taxon>
        <taxon>Legionellaceae</taxon>
        <taxon>Legionella</taxon>
    </lineage>
</organism>
<dbReference type="GO" id="GO:0005524">
    <property type="term" value="F:ATP binding"/>
    <property type="evidence" value="ECO:0007669"/>
    <property type="project" value="UniProtKB-KW"/>
</dbReference>
<proteinExistence type="inferred from homology"/>
<dbReference type="FunFam" id="3.40.50.300:FF:000356">
    <property type="entry name" value="DNA repair protein RecN"/>
    <property type="match status" value="1"/>
</dbReference>
<feature type="coiled-coil region" evidence="10">
    <location>
        <begin position="180"/>
        <end position="220"/>
    </location>
</feature>
<dbReference type="GO" id="GO:0006310">
    <property type="term" value="P:DNA recombination"/>
    <property type="evidence" value="ECO:0007669"/>
    <property type="project" value="InterPro"/>
</dbReference>
<keyword evidence="10" id="KW-0175">Coiled coil</keyword>
<keyword evidence="5 9" id="KW-0227">DNA damage</keyword>
<keyword evidence="13" id="KW-1185">Reference proteome</keyword>
<evidence type="ECO:0000256" key="7">
    <source>
        <dbReference type="ARBA" id="ARBA00023204"/>
    </source>
</evidence>
<evidence type="ECO:0000256" key="8">
    <source>
        <dbReference type="ARBA" id="ARBA00033408"/>
    </source>
</evidence>
<feature type="domain" description="RecF/RecN/SMC N-terminal" evidence="11">
    <location>
        <begin position="2"/>
        <end position="505"/>
    </location>
</feature>
<evidence type="ECO:0000313" key="13">
    <source>
        <dbReference type="Proteomes" id="UP000254794"/>
    </source>
</evidence>
<dbReference type="Proteomes" id="UP000254794">
    <property type="component" value="Unassembled WGS sequence"/>
</dbReference>
<dbReference type="GO" id="GO:0043590">
    <property type="term" value="C:bacterial nucleoid"/>
    <property type="evidence" value="ECO:0007669"/>
    <property type="project" value="TreeGrafter"/>
</dbReference>
<feature type="coiled-coil region" evidence="10">
    <location>
        <begin position="329"/>
        <end position="367"/>
    </location>
</feature>
<protein>
    <recommendedName>
        <fullName evidence="3 9">DNA repair protein RecN</fullName>
    </recommendedName>
    <alternativeName>
        <fullName evidence="8 9">Recombination protein N</fullName>
    </alternativeName>
</protein>
<evidence type="ECO:0000256" key="2">
    <source>
        <dbReference type="ARBA" id="ARBA00009441"/>
    </source>
</evidence>
<dbReference type="NCBIfam" id="TIGR00634">
    <property type="entry name" value="recN"/>
    <property type="match status" value="1"/>
</dbReference>
<dbReference type="PIRSF" id="PIRSF003128">
    <property type="entry name" value="RecN"/>
    <property type="match status" value="1"/>
</dbReference>
<dbReference type="PANTHER" id="PTHR11059:SF0">
    <property type="entry name" value="DNA REPAIR PROTEIN RECN"/>
    <property type="match status" value="1"/>
</dbReference>
<dbReference type="InterPro" id="IPR004604">
    <property type="entry name" value="DNA_recomb/repair_RecN"/>
</dbReference>
<keyword evidence="4" id="KW-0547">Nucleotide-binding</keyword>
<accession>A0A378JNI1</accession>
<evidence type="ECO:0000256" key="1">
    <source>
        <dbReference type="ARBA" id="ARBA00003618"/>
    </source>
</evidence>
<dbReference type="Gene3D" id="3.40.50.300">
    <property type="entry name" value="P-loop containing nucleotide triphosphate hydrolases"/>
    <property type="match status" value="2"/>
</dbReference>
<gene>
    <name evidence="12" type="primary">recN</name>
    <name evidence="12" type="ORF">NCTC13316_02939</name>
</gene>
<evidence type="ECO:0000259" key="11">
    <source>
        <dbReference type="Pfam" id="PF02463"/>
    </source>
</evidence>
<evidence type="ECO:0000256" key="5">
    <source>
        <dbReference type="ARBA" id="ARBA00022763"/>
    </source>
</evidence>
<dbReference type="AlphaFoldDB" id="A0A378JNI1"/>
<evidence type="ECO:0000256" key="4">
    <source>
        <dbReference type="ARBA" id="ARBA00022741"/>
    </source>
</evidence>
<dbReference type="GO" id="GO:0006281">
    <property type="term" value="P:DNA repair"/>
    <property type="evidence" value="ECO:0007669"/>
    <property type="project" value="UniProtKB-KW"/>
</dbReference>
<dbReference type="OrthoDB" id="9806954at2"/>
<reference evidence="12 13" key="1">
    <citation type="submission" date="2018-06" db="EMBL/GenBank/DDBJ databases">
        <authorList>
            <consortium name="Pathogen Informatics"/>
            <person name="Doyle S."/>
        </authorList>
    </citation>
    <scope>NUCLEOTIDE SEQUENCE [LARGE SCALE GENOMIC DNA]</scope>
    <source>
        <strain evidence="12 13">NCTC13316</strain>
    </source>
</reference>
<dbReference type="InterPro" id="IPR003395">
    <property type="entry name" value="RecF/RecN/SMC_N"/>
</dbReference>
<name>A0A378JNI1_9GAMM</name>
<evidence type="ECO:0000256" key="6">
    <source>
        <dbReference type="ARBA" id="ARBA00022840"/>
    </source>
</evidence>
<keyword evidence="7 9" id="KW-0234">DNA repair</keyword>
<dbReference type="PANTHER" id="PTHR11059">
    <property type="entry name" value="DNA REPAIR PROTEIN RECN"/>
    <property type="match status" value="1"/>
</dbReference>
<dbReference type="NCBIfam" id="NF008121">
    <property type="entry name" value="PRK10869.1"/>
    <property type="match status" value="1"/>
</dbReference>
<evidence type="ECO:0000313" key="12">
    <source>
        <dbReference type="EMBL" id="STX52814.1"/>
    </source>
</evidence>
<dbReference type="GO" id="GO:0009432">
    <property type="term" value="P:SOS response"/>
    <property type="evidence" value="ECO:0007669"/>
    <property type="project" value="UniProtKB-ARBA"/>
</dbReference>
<sequence length="566" mass="64561">MLTALRIENFAIVKLLELDFTRGMSAFTGETGAGKSIMIDALLLALGGRADASVVRYGEEKCDIHATFQIDNASEPANWLTKHDLNHEDGEVYLRRVIYSEGRSRSYINGQPFPLQKIKELSEMLVHIHGQHQHQTLMLHQTHREQLDRFANHDKLVDDVYYLYRQCQKIKNEIDTLKTHENSKDRIELLQFQIDELSNLALQENEIKQLNEEHQLLHRAQDYIHYTQQISQLLNADNEPCIHQQLNLVLHLLQDLPHEQTNIKNALELINSALIQCEEALDEIQHFGERIQLDPERLQEIENRLSVIHHMARKYHVGPEQIIHHLTGLQEELQAYQDAKEKIILLEQQYQNQLQAYEKDALKLHNSRVIHAEKLANEISKIIKQLGMPKGKVSIEITSLDKMQPYGLDKVEYKVCTNPGMAPDSLNKIASGGELSRISLAIQMITAQRGATPTLIFDEVDVGIGGATAALVGQLLRQLGERLQVFCVTHQPQVAAAAHYHFVVEKFSDNQQTYSHIVALSEKDKVDEIARMLGGLTITEQTRNHAEELLLSSKKSNKVVENTRLP</sequence>
<dbReference type="FunFam" id="3.40.50.300:FF:000319">
    <property type="entry name" value="DNA repair protein RecN"/>
    <property type="match status" value="1"/>
</dbReference>
<dbReference type="SUPFAM" id="SSF52540">
    <property type="entry name" value="P-loop containing nucleoside triphosphate hydrolases"/>
    <property type="match status" value="1"/>
</dbReference>
<comment type="function">
    <text evidence="1 9">May be involved in recombinational repair of damaged DNA.</text>
</comment>
<evidence type="ECO:0000256" key="9">
    <source>
        <dbReference type="PIRNR" id="PIRNR003128"/>
    </source>
</evidence>